<dbReference type="GO" id="GO:0005536">
    <property type="term" value="F:D-glucose binding"/>
    <property type="evidence" value="ECO:0007669"/>
    <property type="project" value="InterPro"/>
</dbReference>
<dbReference type="GO" id="GO:0005524">
    <property type="term" value="F:ATP binding"/>
    <property type="evidence" value="ECO:0007669"/>
    <property type="project" value="InterPro"/>
</dbReference>
<dbReference type="GO" id="GO:0006096">
    <property type="term" value="P:glycolytic process"/>
    <property type="evidence" value="ECO:0007669"/>
    <property type="project" value="InterPro"/>
</dbReference>
<organism evidence="4 5">
    <name type="scientific">Solidesulfovibrio carbinolicus</name>
    <dbReference type="NCBI Taxonomy" id="296842"/>
    <lineage>
        <taxon>Bacteria</taxon>
        <taxon>Pseudomonadati</taxon>
        <taxon>Thermodesulfobacteriota</taxon>
        <taxon>Desulfovibrionia</taxon>
        <taxon>Desulfovibrionales</taxon>
        <taxon>Desulfovibrionaceae</taxon>
        <taxon>Solidesulfovibrio</taxon>
    </lineage>
</organism>
<evidence type="ECO:0000313" key="4">
    <source>
        <dbReference type="EMBL" id="QAZ68559.1"/>
    </source>
</evidence>
<dbReference type="CDD" id="cd24008">
    <property type="entry name" value="ASKHA_NBD_GLK"/>
    <property type="match status" value="1"/>
</dbReference>
<evidence type="ECO:0000256" key="1">
    <source>
        <dbReference type="ARBA" id="ARBA00022679"/>
    </source>
</evidence>
<comment type="similarity">
    <text evidence="3">Belongs to the bacterial glucokinase family.</text>
</comment>
<dbReference type="Gene3D" id="3.30.420.40">
    <property type="match status" value="1"/>
</dbReference>
<dbReference type="PANTHER" id="PTHR47690">
    <property type="entry name" value="GLUCOKINASE"/>
    <property type="match status" value="1"/>
</dbReference>
<protein>
    <submittedName>
        <fullName evidence="4">Glucokinase</fullName>
    </submittedName>
</protein>
<name>A0A4P6I3S7_9BACT</name>
<dbReference type="EMBL" id="CP026538">
    <property type="protein sequence ID" value="QAZ68559.1"/>
    <property type="molecule type" value="Genomic_DNA"/>
</dbReference>
<dbReference type="InterPro" id="IPR050201">
    <property type="entry name" value="Bacterial_glucokinase"/>
</dbReference>
<dbReference type="RefSeq" id="WP_129354116.1">
    <property type="nucleotide sequence ID" value="NZ_CP026538.1"/>
</dbReference>
<dbReference type="GO" id="GO:0004340">
    <property type="term" value="F:glucokinase activity"/>
    <property type="evidence" value="ECO:0007669"/>
    <property type="project" value="InterPro"/>
</dbReference>
<dbReference type="AlphaFoldDB" id="A0A4P6I3S7"/>
<dbReference type="KEGG" id="dcb:C3Y92_15515"/>
<keyword evidence="2 4" id="KW-0418">Kinase</keyword>
<proteinExistence type="inferred from homology"/>
<dbReference type="Pfam" id="PF02685">
    <property type="entry name" value="Glucokinase"/>
    <property type="match status" value="1"/>
</dbReference>
<dbReference type="InterPro" id="IPR043129">
    <property type="entry name" value="ATPase_NBD"/>
</dbReference>
<dbReference type="OrthoDB" id="257751at2"/>
<accession>A0A4P6I3S7</accession>
<keyword evidence="5" id="KW-1185">Reference proteome</keyword>
<dbReference type="PANTHER" id="PTHR47690:SF1">
    <property type="entry name" value="GLUCOKINASE"/>
    <property type="match status" value="1"/>
</dbReference>
<dbReference type="Proteomes" id="UP000293296">
    <property type="component" value="Chromosome"/>
</dbReference>
<dbReference type="Gene3D" id="3.40.367.20">
    <property type="match status" value="1"/>
</dbReference>
<sequence length="324" mass="33208">MADAAVPAAKHLLAADIGGTSSRFGHFLLAPDGALTLSCQVRLSTQAAASFDELLAALPAAGFDLLPAQAAAAVFAVPGAVVGRRVRFANIAWKLDLDALEARHGLRNSACANDFLAQAHGCRLLGDTAEVVLPGESDPGQVQAVVGAGTGLGHACLAPLPGGGLLVLASEAGQTAMPFVGPEEAAFAASLRQATGEAYARRDTVVTGGGLAHLHRFLTGDALSPGEVGRLLAPDSPTAAWFARFYGRAVRDYALTVVAAGGVYLSGGVAAKNPLLVRHPEFAREFYASPTYGDFLRTVAVQLVRDEDVGLYGAAAMARGLLQA</sequence>
<dbReference type="SUPFAM" id="SSF53067">
    <property type="entry name" value="Actin-like ATPase domain"/>
    <property type="match status" value="1"/>
</dbReference>
<keyword evidence="1" id="KW-0808">Transferase</keyword>
<evidence type="ECO:0000256" key="3">
    <source>
        <dbReference type="RuleBase" id="RU004046"/>
    </source>
</evidence>
<reference evidence="4 5" key="1">
    <citation type="submission" date="2018-02" db="EMBL/GenBank/DDBJ databases">
        <title>Genome sequence of Desulfovibrio carbinolicus DSM 3852.</title>
        <authorList>
            <person name="Wilbanks E."/>
            <person name="Skennerton C.T."/>
            <person name="Orphan V.J."/>
        </authorList>
    </citation>
    <scope>NUCLEOTIDE SEQUENCE [LARGE SCALE GENOMIC DNA]</scope>
    <source>
        <strain evidence="4 5">DSM 3852</strain>
    </source>
</reference>
<dbReference type="GO" id="GO:0005829">
    <property type="term" value="C:cytosol"/>
    <property type="evidence" value="ECO:0007669"/>
    <property type="project" value="TreeGrafter"/>
</dbReference>
<evidence type="ECO:0000313" key="5">
    <source>
        <dbReference type="Proteomes" id="UP000293296"/>
    </source>
</evidence>
<gene>
    <name evidence="4" type="ORF">C3Y92_15515</name>
</gene>
<evidence type="ECO:0000256" key="2">
    <source>
        <dbReference type="ARBA" id="ARBA00022777"/>
    </source>
</evidence>
<dbReference type="InterPro" id="IPR003836">
    <property type="entry name" value="Glucokinase"/>
</dbReference>